<dbReference type="Pfam" id="PF00589">
    <property type="entry name" value="Phage_integrase"/>
    <property type="match status" value="1"/>
</dbReference>
<dbReference type="AlphaFoldDB" id="A0A5N7MN02"/>
<dbReference type="GO" id="GO:0006310">
    <property type="term" value="P:DNA recombination"/>
    <property type="evidence" value="ECO:0007669"/>
    <property type="project" value="UniProtKB-KW"/>
</dbReference>
<name>A0A5N7MN02_9HYPH</name>
<evidence type="ECO:0000313" key="8">
    <source>
        <dbReference type="Proteomes" id="UP000403266"/>
    </source>
</evidence>
<dbReference type="GO" id="GO:0003677">
    <property type="term" value="F:DNA binding"/>
    <property type="evidence" value="ECO:0007669"/>
    <property type="project" value="UniProtKB-KW"/>
</dbReference>
<dbReference type="PANTHER" id="PTHR30349">
    <property type="entry name" value="PHAGE INTEGRASE-RELATED"/>
    <property type="match status" value="1"/>
</dbReference>
<feature type="region of interest" description="Disordered" evidence="5">
    <location>
        <begin position="266"/>
        <end position="285"/>
    </location>
</feature>
<proteinExistence type="inferred from homology"/>
<evidence type="ECO:0000259" key="6">
    <source>
        <dbReference type="PROSITE" id="PS51898"/>
    </source>
</evidence>
<dbReference type="GO" id="GO:0015074">
    <property type="term" value="P:DNA integration"/>
    <property type="evidence" value="ECO:0007669"/>
    <property type="project" value="UniProtKB-KW"/>
</dbReference>
<dbReference type="InterPro" id="IPR002104">
    <property type="entry name" value="Integrase_catalytic"/>
</dbReference>
<accession>A0A5N7MN02</accession>
<reference evidence="7 8" key="1">
    <citation type="journal article" date="2019" name="Syst. Appl. Microbiol.">
        <title>Microvirga tunisiensis sp. nov., a root nodule symbiotic bacterium isolated from Lupinus micranthus and L. luteus grown in Northern Tunisia.</title>
        <authorList>
            <person name="Msaddak A."/>
            <person name="Rejili M."/>
            <person name="Duran D."/>
            <person name="Mars M."/>
            <person name="Palacios J.M."/>
            <person name="Ruiz-Argueso T."/>
            <person name="Rey L."/>
            <person name="Imperial J."/>
        </authorList>
    </citation>
    <scope>NUCLEOTIDE SEQUENCE [LARGE SCALE GENOMIC DNA]</scope>
    <source>
        <strain evidence="7 8">Lmie10</strain>
    </source>
</reference>
<organism evidence="7 8">
    <name type="scientific">Microvirga tunisiensis</name>
    <dbReference type="NCBI Taxonomy" id="2108360"/>
    <lineage>
        <taxon>Bacteria</taxon>
        <taxon>Pseudomonadati</taxon>
        <taxon>Pseudomonadota</taxon>
        <taxon>Alphaproteobacteria</taxon>
        <taxon>Hyphomicrobiales</taxon>
        <taxon>Methylobacteriaceae</taxon>
        <taxon>Microvirga</taxon>
    </lineage>
</organism>
<evidence type="ECO:0000256" key="1">
    <source>
        <dbReference type="ARBA" id="ARBA00008857"/>
    </source>
</evidence>
<sequence length="425" mass="48604">MQRRFAIKTIIFGDGERFPILTRIETGDPVFDVCVYAASDLRPRSGSEDTIEQTLRGVQLLLTFIETRGIDLNERISSGRFLDPYELDALVVAAYKGTESSKTSKRKLVEPFHSSNILAHSNKSKTERGKAKRGTVAPSTVGLRLRYARRYLEWLGKRAAGRVGSTLERRRMYMDRLTEFCRELQVRTPSERTGDRLSMTEEETKALRRVIDPACSENSWEAMPIRIRNRLYIEWLRGTGLRLGELLGIEIKNINFATNTVTILRRSGDPKDKRRRQPKTKTRAREVPISRELVALTHDYIINVRATTRRAKKHGFLFVARNGDPLSLSSIAKLFSTLREKHPAVGGSLSSHVFRHSWNEAFSEVADEHGLSEEDERRARIHSMGWSDHSKMPDLYLKRRTRRIAAEASISIQNKMLNHTGVSEN</sequence>
<feature type="domain" description="Tyr recombinase" evidence="6">
    <location>
        <begin position="194"/>
        <end position="409"/>
    </location>
</feature>
<keyword evidence="2" id="KW-0229">DNA integration</keyword>
<dbReference type="InterPro" id="IPR011010">
    <property type="entry name" value="DNA_brk_join_enz"/>
</dbReference>
<comment type="caution">
    <text evidence="7">The sequence shown here is derived from an EMBL/GenBank/DDBJ whole genome shotgun (WGS) entry which is preliminary data.</text>
</comment>
<dbReference type="InterPro" id="IPR050090">
    <property type="entry name" value="Tyrosine_recombinase_XerCD"/>
</dbReference>
<evidence type="ECO:0000313" key="7">
    <source>
        <dbReference type="EMBL" id="MPR28283.1"/>
    </source>
</evidence>
<comment type="similarity">
    <text evidence="1">Belongs to the 'phage' integrase family.</text>
</comment>
<evidence type="ECO:0000256" key="3">
    <source>
        <dbReference type="ARBA" id="ARBA00023125"/>
    </source>
</evidence>
<dbReference type="InterPro" id="IPR013762">
    <property type="entry name" value="Integrase-like_cat_sf"/>
</dbReference>
<evidence type="ECO:0000256" key="2">
    <source>
        <dbReference type="ARBA" id="ARBA00022908"/>
    </source>
</evidence>
<keyword evidence="3" id="KW-0238">DNA-binding</keyword>
<keyword evidence="4" id="KW-0233">DNA recombination</keyword>
<protein>
    <submittedName>
        <fullName evidence="7">Phage integrase family protein</fullName>
    </submittedName>
</protein>
<keyword evidence="8" id="KW-1185">Reference proteome</keyword>
<dbReference type="SUPFAM" id="SSF56349">
    <property type="entry name" value="DNA breaking-rejoining enzymes"/>
    <property type="match status" value="1"/>
</dbReference>
<dbReference type="Gene3D" id="1.10.443.10">
    <property type="entry name" value="Intergrase catalytic core"/>
    <property type="match status" value="1"/>
</dbReference>
<evidence type="ECO:0000256" key="5">
    <source>
        <dbReference type="SAM" id="MobiDB-lite"/>
    </source>
</evidence>
<dbReference type="PROSITE" id="PS51898">
    <property type="entry name" value="TYR_RECOMBINASE"/>
    <property type="match status" value="1"/>
</dbReference>
<dbReference type="Proteomes" id="UP000403266">
    <property type="component" value="Unassembled WGS sequence"/>
</dbReference>
<evidence type="ECO:0000256" key="4">
    <source>
        <dbReference type="ARBA" id="ARBA00023172"/>
    </source>
</evidence>
<gene>
    <name evidence="7" type="ORF">FS320_24780</name>
</gene>
<dbReference type="EMBL" id="VOSK01000134">
    <property type="protein sequence ID" value="MPR28283.1"/>
    <property type="molecule type" value="Genomic_DNA"/>
</dbReference>
<dbReference type="PANTHER" id="PTHR30349:SF41">
    <property type="entry name" value="INTEGRASE_RECOMBINASE PROTEIN MJ0367-RELATED"/>
    <property type="match status" value="1"/>
</dbReference>
<feature type="compositionally biased region" description="Basic residues" evidence="5">
    <location>
        <begin position="273"/>
        <end position="282"/>
    </location>
</feature>